<dbReference type="Proteomes" id="UP000006304">
    <property type="component" value="Chromosome"/>
</dbReference>
<dbReference type="STRING" id="1133849.O3I_007760"/>
<name>K0ERR9_NOCB7</name>
<evidence type="ECO:0000313" key="7">
    <source>
        <dbReference type="Proteomes" id="UP000006304"/>
    </source>
</evidence>
<protein>
    <submittedName>
        <fullName evidence="6">TetR family transcriptional regulator</fullName>
    </submittedName>
</protein>
<evidence type="ECO:0000256" key="4">
    <source>
        <dbReference type="PROSITE-ProRule" id="PRU00335"/>
    </source>
</evidence>
<dbReference type="Pfam" id="PF02909">
    <property type="entry name" value="TetR_C_1"/>
    <property type="match status" value="1"/>
</dbReference>
<accession>K0ERR9</accession>
<dbReference type="InterPro" id="IPR036271">
    <property type="entry name" value="Tet_transcr_reg_TetR-rel_C_sf"/>
</dbReference>
<keyword evidence="7" id="KW-1185">Reference proteome</keyword>
<dbReference type="GO" id="GO:0045892">
    <property type="term" value="P:negative regulation of DNA-templated transcription"/>
    <property type="evidence" value="ECO:0007669"/>
    <property type="project" value="InterPro"/>
</dbReference>
<dbReference type="PANTHER" id="PTHR30055:SF151">
    <property type="entry name" value="TRANSCRIPTIONAL REGULATORY PROTEIN"/>
    <property type="match status" value="1"/>
</dbReference>
<dbReference type="InterPro" id="IPR004111">
    <property type="entry name" value="Repressor_TetR_C"/>
</dbReference>
<dbReference type="GO" id="GO:0003700">
    <property type="term" value="F:DNA-binding transcription factor activity"/>
    <property type="evidence" value="ECO:0007669"/>
    <property type="project" value="TreeGrafter"/>
</dbReference>
<dbReference type="SUPFAM" id="SSF46689">
    <property type="entry name" value="Homeodomain-like"/>
    <property type="match status" value="1"/>
</dbReference>
<gene>
    <name evidence="6" type="ORF">O3I_007760</name>
</gene>
<dbReference type="EMBL" id="CP003876">
    <property type="protein sequence ID" value="AFT99514.1"/>
    <property type="molecule type" value="Genomic_DNA"/>
</dbReference>
<dbReference type="eggNOG" id="COG1309">
    <property type="taxonomic scope" value="Bacteria"/>
</dbReference>
<reference evidence="6 7" key="1">
    <citation type="journal article" date="2012" name="J. Bacteriol.">
        <title>Complete genome sequence of Nocardia brasiliensis HUJEG-1.</title>
        <authorList>
            <person name="Vera-Cabrera L."/>
            <person name="Ortiz-Lopez R."/>
            <person name="Elizondo-Gonzalez R."/>
            <person name="Perez-Maya A.A."/>
            <person name="Ocampo-Candiani J."/>
        </authorList>
    </citation>
    <scope>NUCLEOTIDE SEQUENCE [LARGE SCALE GENOMIC DNA]</scope>
    <source>
        <strain evidence="7">ATCC 700358</strain>
    </source>
</reference>
<feature type="domain" description="HTH tetR-type" evidence="5">
    <location>
        <begin position="1"/>
        <end position="60"/>
    </location>
</feature>
<dbReference type="PRINTS" id="PR00455">
    <property type="entry name" value="HTHTETR"/>
</dbReference>
<dbReference type="Pfam" id="PF00440">
    <property type="entry name" value="TetR_N"/>
    <property type="match status" value="1"/>
</dbReference>
<dbReference type="HOGENOM" id="CLU_069543_0_2_11"/>
<dbReference type="PANTHER" id="PTHR30055">
    <property type="entry name" value="HTH-TYPE TRANSCRIPTIONAL REGULATOR RUTR"/>
    <property type="match status" value="1"/>
</dbReference>
<evidence type="ECO:0000313" key="6">
    <source>
        <dbReference type="EMBL" id="AFT99514.1"/>
    </source>
</evidence>
<sequence>MTREQILRAAVEVLDAEGVAGLNIRRLGTQLGVASTAMYYYVKSKDELVTLAADLVWHEIELPDPDTTEWRSAAAVLAREVFAMVERHFWLMPAMSTHLIHGPGKVRFDECSLGVFENAGFRGRDADRAAATVLMFVIGAAQGSAAERASQARLRQEDTEGARLRDILTYITESAAQFPRLRSRMDSTASGSIETISGNEGFEFGLHTVLDGLQTRLASGQEK</sequence>
<dbReference type="InterPro" id="IPR009057">
    <property type="entry name" value="Homeodomain-like_sf"/>
</dbReference>
<dbReference type="SUPFAM" id="SSF48498">
    <property type="entry name" value="Tetracyclin repressor-like, C-terminal domain"/>
    <property type="match status" value="1"/>
</dbReference>
<feature type="DNA-binding region" description="H-T-H motif" evidence="4">
    <location>
        <begin position="23"/>
        <end position="42"/>
    </location>
</feature>
<keyword evidence="1" id="KW-0805">Transcription regulation</keyword>
<dbReference type="Gene3D" id="1.10.10.60">
    <property type="entry name" value="Homeodomain-like"/>
    <property type="match status" value="1"/>
</dbReference>
<evidence type="ECO:0000256" key="1">
    <source>
        <dbReference type="ARBA" id="ARBA00023015"/>
    </source>
</evidence>
<evidence type="ECO:0000259" key="5">
    <source>
        <dbReference type="PROSITE" id="PS50977"/>
    </source>
</evidence>
<dbReference type="InterPro" id="IPR050109">
    <property type="entry name" value="HTH-type_TetR-like_transc_reg"/>
</dbReference>
<keyword evidence="3" id="KW-0804">Transcription</keyword>
<dbReference type="InterPro" id="IPR001647">
    <property type="entry name" value="HTH_TetR"/>
</dbReference>
<dbReference type="AlphaFoldDB" id="K0ERR9"/>
<keyword evidence="2 4" id="KW-0238">DNA-binding</keyword>
<dbReference type="KEGG" id="nbr:O3I_007760"/>
<organism evidence="6 7">
    <name type="scientific">Nocardia brasiliensis (strain ATCC 700358 / HUJEG-1)</name>
    <dbReference type="NCBI Taxonomy" id="1133849"/>
    <lineage>
        <taxon>Bacteria</taxon>
        <taxon>Bacillati</taxon>
        <taxon>Actinomycetota</taxon>
        <taxon>Actinomycetes</taxon>
        <taxon>Mycobacteriales</taxon>
        <taxon>Nocardiaceae</taxon>
        <taxon>Nocardia</taxon>
    </lineage>
</organism>
<evidence type="ECO:0000256" key="2">
    <source>
        <dbReference type="ARBA" id="ARBA00023125"/>
    </source>
</evidence>
<evidence type="ECO:0000256" key="3">
    <source>
        <dbReference type="ARBA" id="ARBA00023163"/>
    </source>
</evidence>
<dbReference type="PROSITE" id="PS50977">
    <property type="entry name" value="HTH_TETR_2"/>
    <property type="match status" value="1"/>
</dbReference>
<dbReference type="Gene3D" id="1.10.357.10">
    <property type="entry name" value="Tetracycline Repressor, domain 2"/>
    <property type="match status" value="1"/>
</dbReference>
<dbReference type="GO" id="GO:0000976">
    <property type="term" value="F:transcription cis-regulatory region binding"/>
    <property type="evidence" value="ECO:0007669"/>
    <property type="project" value="TreeGrafter"/>
</dbReference>
<proteinExistence type="predicted"/>